<reference evidence="3" key="1">
    <citation type="submission" date="2017-01" db="EMBL/GenBank/DDBJ databases">
        <authorList>
            <person name="Varghese N."/>
            <person name="Submissions S."/>
        </authorList>
    </citation>
    <scope>NUCLEOTIDE SEQUENCE [LARGE SCALE GENOMIC DNA]</scope>
    <source>
        <strain evidence="3">LP100</strain>
    </source>
</reference>
<dbReference type="STRING" id="1317125.SAMN05444128_3277"/>
<sequence length="124" mass="13701">MKKYLSILPLAALLLAGCQTQDGFQIPSTQPDMRGSITNIKKTNSKKKEGVAVLLVESVEGLQTGHTKATLRIDAKTHIENVEGATLRLEHLREGQLVEAWFDEQVMESFPVQVHASAVRVSNY</sequence>
<dbReference type="EMBL" id="FTPP01000003">
    <property type="protein sequence ID" value="SIT93864.1"/>
    <property type="molecule type" value="Genomic_DNA"/>
</dbReference>
<keyword evidence="1" id="KW-0732">Signal</keyword>
<evidence type="ECO:0000313" key="2">
    <source>
        <dbReference type="EMBL" id="SIT93864.1"/>
    </source>
</evidence>
<dbReference type="RefSeq" id="WP_076671023.1">
    <property type="nucleotide sequence ID" value="NZ_FTPP01000003.1"/>
</dbReference>
<accession>A0A1R3XQ25</accession>
<name>A0A1R3XQ25_9BACT</name>
<feature type="signal peptide" evidence="1">
    <location>
        <begin position="1"/>
        <end position="20"/>
    </location>
</feature>
<dbReference type="AlphaFoldDB" id="A0A1R3XQ25"/>
<dbReference type="Proteomes" id="UP000187181">
    <property type="component" value="Unassembled WGS sequence"/>
</dbReference>
<proteinExistence type="predicted"/>
<dbReference type="OrthoDB" id="853343at2"/>
<protein>
    <recommendedName>
        <fullName evidence="4">DUF3221 domain-containing protein</fullName>
    </recommendedName>
</protein>
<keyword evidence="3" id="KW-1185">Reference proteome</keyword>
<gene>
    <name evidence="2" type="ORF">SAMN05444128_3277</name>
</gene>
<evidence type="ECO:0008006" key="4">
    <source>
        <dbReference type="Google" id="ProtNLM"/>
    </source>
</evidence>
<dbReference type="PROSITE" id="PS51257">
    <property type="entry name" value="PROKAR_LIPOPROTEIN"/>
    <property type="match status" value="1"/>
</dbReference>
<feature type="chain" id="PRO_5010379402" description="DUF3221 domain-containing protein" evidence="1">
    <location>
        <begin position="21"/>
        <end position="124"/>
    </location>
</feature>
<evidence type="ECO:0000313" key="3">
    <source>
        <dbReference type="Proteomes" id="UP000187181"/>
    </source>
</evidence>
<organism evidence="2 3">
    <name type="scientific">Pontibacter indicus</name>
    <dbReference type="NCBI Taxonomy" id="1317125"/>
    <lineage>
        <taxon>Bacteria</taxon>
        <taxon>Pseudomonadati</taxon>
        <taxon>Bacteroidota</taxon>
        <taxon>Cytophagia</taxon>
        <taxon>Cytophagales</taxon>
        <taxon>Hymenobacteraceae</taxon>
        <taxon>Pontibacter</taxon>
    </lineage>
</organism>
<evidence type="ECO:0000256" key="1">
    <source>
        <dbReference type="SAM" id="SignalP"/>
    </source>
</evidence>